<evidence type="ECO:0000313" key="6">
    <source>
        <dbReference type="EMBL" id="MSU88854.1"/>
    </source>
</evidence>
<accession>A0A6L5YYT6</accession>
<protein>
    <submittedName>
        <fullName evidence="6">TetR family transcriptional regulator</fullName>
    </submittedName>
</protein>
<organism evidence="6 7">
    <name type="scientific">Halovulum marinum</name>
    <dbReference type="NCBI Taxonomy" id="2662447"/>
    <lineage>
        <taxon>Bacteria</taxon>
        <taxon>Pseudomonadati</taxon>
        <taxon>Pseudomonadota</taxon>
        <taxon>Alphaproteobacteria</taxon>
        <taxon>Rhodobacterales</taxon>
        <taxon>Paracoccaceae</taxon>
        <taxon>Halovulum</taxon>
    </lineage>
</organism>
<dbReference type="SUPFAM" id="SSF48498">
    <property type="entry name" value="Tetracyclin repressor-like, C-terminal domain"/>
    <property type="match status" value="1"/>
</dbReference>
<dbReference type="InterPro" id="IPR050109">
    <property type="entry name" value="HTH-type_TetR-like_transc_reg"/>
</dbReference>
<dbReference type="PANTHER" id="PTHR30328:SF54">
    <property type="entry name" value="HTH-TYPE TRANSCRIPTIONAL REPRESSOR SCO4008"/>
    <property type="match status" value="1"/>
</dbReference>
<name>A0A6L5YYT6_9RHOB</name>
<dbReference type="InterPro" id="IPR001647">
    <property type="entry name" value="HTH_TetR"/>
</dbReference>
<evidence type="ECO:0000313" key="7">
    <source>
        <dbReference type="Proteomes" id="UP000474957"/>
    </source>
</evidence>
<dbReference type="Gene3D" id="1.10.357.10">
    <property type="entry name" value="Tetracycline Repressor, domain 2"/>
    <property type="match status" value="1"/>
</dbReference>
<sequence length="223" mass="25115">MTARAKPKPRRRDAAASRRRILDAALDEFARLGHAGARIDSIAEAAGVSKPMIYSYFGDKEELYKAALRESYVQIRQGERELDIEHMAPETALRELVRFTMQHFVSKPWFISMLNTENLMGGQAIEDIADVAEIQSPLIANIRGILDRGVAEGRFRAGVDPVELYVTIASLCYFPVSNKLTLRAVFKVPVDQPWLDARAEMASDMIIAYLRRTADRPMNDDNT</sequence>
<evidence type="ECO:0000259" key="5">
    <source>
        <dbReference type="PROSITE" id="PS50977"/>
    </source>
</evidence>
<evidence type="ECO:0000256" key="4">
    <source>
        <dbReference type="PROSITE-ProRule" id="PRU00335"/>
    </source>
</evidence>
<dbReference type="SUPFAM" id="SSF46689">
    <property type="entry name" value="Homeodomain-like"/>
    <property type="match status" value="1"/>
</dbReference>
<keyword evidence="1" id="KW-0805">Transcription regulation</keyword>
<evidence type="ECO:0000256" key="1">
    <source>
        <dbReference type="ARBA" id="ARBA00023015"/>
    </source>
</evidence>
<dbReference type="RefSeq" id="WP_154445264.1">
    <property type="nucleotide sequence ID" value="NZ_WIND01000002.1"/>
</dbReference>
<keyword evidence="7" id="KW-1185">Reference proteome</keyword>
<feature type="DNA-binding region" description="H-T-H motif" evidence="4">
    <location>
        <begin position="38"/>
        <end position="57"/>
    </location>
</feature>
<dbReference type="EMBL" id="WIND01000002">
    <property type="protein sequence ID" value="MSU88854.1"/>
    <property type="molecule type" value="Genomic_DNA"/>
</dbReference>
<dbReference type="InterPro" id="IPR009057">
    <property type="entry name" value="Homeodomain-like_sf"/>
</dbReference>
<dbReference type="PROSITE" id="PS50977">
    <property type="entry name" value="HTH_TETR_2"/>
    <property type="match status" value="1"/>
</dbReference>
<dbReference type="FunFam" id="1.10.10.60:FF:000141">
    <property type="entry name" value="TetR family transcriptional regulator"/>
    <property type="match status" value="1"/>
</dbReference>
<dbReference type="Pfam" id="PF17938">
    <property type="entry name" value="TetR_C_29"/>
    <property type="match status" value="1"/>
</dbReference>
<evidence type="ECO:0000256" key="3">
    <source>
        <dbReference type="ARBA" id="ARBA00023163"/>
    </source>
</evidence>
<dbReference type="PANTHER" id="PTHR30328">
    <property type="entry name" value="TRANSCRIPTIONAL REPRESSOR"/>
    <property type="match status" value="1"/>
</dbReference>
<dbReference type="InterPro" id="IPR041474">
    <property type="entry name" value="NicS_C"/>
</dbReference>
<keyword evidence="2 4" id="KW-0238">DNA-binding</keyword>
<gene>
    <name evidence="6" type="ORF">GE300_04355</name>
</gene>
<proteinExistence type="predicted"/>
<dbReference type="InterPro" id="IPR036271">
    <property type="entry name" value="Tet_transcr_reg_TetR-rel_C_sf"/>
</dbReference>
<feature type="domain" description="HTH tetR-type" evidence="5">
    <location>
        <begin position="15"/>
        <end position="75"/>
    </location>
</feature>
<keyword evidence="3" id="KW-0804">Transcription</keyword>
<dbReference type="AlphaFoldDB" id="A0A6L5YYT6"/>
<dbReference type="PRINTS" id="PR00455">
    <property type="entry name" value="HTHTETR"/>
</dbReference>
<dbReference type="Pfam" id="PF00440">
    <property type="entry name" value="TetR_N"/>
    <property type="match status" value="1"/>
</dbReference>
<dbReference type="GO" id="GO:0003677">
    <property type="term" value="F:DNA binding"/>
    <property type="evidence" value="ECO:0007669"/>
    <property type="project" value="UniProtKB-UniRule"/>
</dbReference>
<evidence type="ECO:0000256" key="2">
    <source>
        <dbReference type="ARBA" id="ARBA00023125"/>
    </source>
</evidence>
<comment type="caution">
    <text evidence="6">The sequence shown here is derived from an EMBL/GenBank/DDBJ whole genome shotgun (WGS) entry which is preliminary data.</text>
</comment>
<dbReference type="Proteomes" id="UP000474957">
    <property type="component" value="Unassembled WGS sequence"/>
</dbReference>
<reference evidence="6 7" key="1">
    <citation type="submission" date="2019-10" db="EMBL/GenBank/DDBJ databases">
        <title>Cognatihalovulum marinum gen. nov. sp. nov., a new member of the family Rhodobacteraceae isolated from deep seawater of the Northwest Indian Ocean.</title>
        <authorList>
            <person name="Ruan C."/>
            <person name="Wang J."/>
            <person name="Zheng X."/>
            <person name="Song L."/>
            <person name="Zhu Y."/>
            <person name="Huang Y."/>
            <person name="Lu Z."/>
            <person name="Du W."/>
            <person name="Huang L."/>
            <person name="Dai X."/>
        </authorList>
    </citation>
    <scope>NUCLEOTIDE SEQUENCE [LARGE SCALE GENOMIC DNA]</scope>
    <source>
        <strain evidence="6 7">2CG4</strain>
    </source>
</reference>